<sequence length="363" mass="39842">MEKLQILHLVGSAVSDFYCELSRLYAQDCLQNTANPDLYEFHIAYVSPDLRWRFPKSLDNAEIAQTPSVSVPEAVAVLIQLQIDVMVPQMFCLPGMTQYRALFDLLKIPYVGNSAELMALAADKAKTKAVVSAAGVTVPAGKVLHRGDCLSVSRPSIIKPNHSDNSLGLSLVTETTDGDAALATAFEYADEVLVEEFIELGREVRCGVIVQAGELVCLPLEEYAVNPETHPIRTYADKLKQNEDGSLDCAAKEKTKAWIVDPRDPVTQRVWALAKQCHVALGCRHYSLFDFRIDPHGQPWFLEAGLYCSFAQKSVIPMMAQAAGISLTDLFQNMVQMAVAGEAASLGDRPMIAQIDTKAETYS</sequence>
<feature type="domain" description="ATP-grasp" evidence="4">
    <location>
        <begin position="128"/>
        <end position="336"/>
    </location>
</feature>
<dbReference type="PATRIC" id="fig|1638788.3.peg.5004"/>
<dbReference type="RefSeq" id="WP_052277607.1">
    <property type="nucleotide sequence ID" value="NZ_CP011339.1"/>
</dbReference>
<proteinExistence type="inferred from homology"/>
<dbReference type="KEGG" id="mpk:VL20_4961"/>
<evidence type="ECO:0000313" key="6">
    <source>
        <dbReference type="Proteomes" id="UP000068167"/>
    </source>
</evidence>
<evidence type="ECO:0000256" key="3">
    <source>
        <dbReference type="PROSITE-ProRule" id="PRU00409"/>
    </source>
</evidence>
<gene>
    <name evidence="5" type="ORF">VL20_4961</name>
</gene>
<evidence type="ECO:0000259" key="4">
    <source>
        <dbReference type="PROSITE" id="PS50975"/>
    </source>
</evidence>
<dbReference type="SUPFAM" id="SSF56059">
    <property type="entry name" value="Glutathione synthetase ATP-binding domain-like"/>
    <property type="match status" value="1"/>
</dbReference>
<dbReference type="PANTHER" id="PTHR23132:SF23">
    <property type="entry name" value="D-ALANINE--D-ALANINE LIGASE B"/>
    <property type="match status" value="1"/>
</dbReference>
<keyword evidence="3" id="KW-0547">Nucleotide-binding</keyword>
<dbReference type="GO" id="GO:0008716">
    <property type="term" value="F:D-alanine-D-alanine ligase activity"/>
    <property type="evidence" value="ECO:0007669"/>
    <property type="project" value="InterPro"/>
</dbReference>
<protein>
    <submittedName>
        <fullName evidence="5">D-alanine-D-alanine ligase MysD</fullName>
    </submittedName>
</protein>
<dbReference type="InterPro" id="IPR013815">
    <property type="entry name" value="ATP_grasp_subdomain_1"/>
</dbReference>
<evidence type="ECO:0000256" key="2">
    <source>
        <dbReference type="ARBA" id="ARBA00022598"/>
    </source>
</evidence>
<organism evidence="5 6">
    <name type="scientific">Microcystis panniformis FACHB-1757</name>
    <dbReference type="NCBI Taxonomy" id="1638788"/>
    <lineage>
        <taxon>Bacteria</taxon>
        <taxon>Bacillati</taxon>
        <taxon>Cyanobacteriota</taxon>
        <taxon>Cyanophyceae</taxon>
        <taxon>Oscillatoriophycideae</taxon>
        <taxon>Chroococcales</taxon>
        <taxon>Microcystaceae</taxon>
        <taxon>Microcystis</taxon>
    </lineage>
</organism>
<dbReference type="Pfam" id="PF07478">
    <property type="entry name" value="Dala_Dala_lig_C"/>
    <property type="match status" value="1"/>
</dbReference>
<dbReference type="InterPro" id="IPR011095">
    <property type="entry name" value="Dala_Dala_lig_C"/>
</dbReference>
<dbReference type="InterPro" id="IPR011761">
    <property type="entry name" value="ATP-grasp"/>
</dbReference>
<name>A0A0K1S739_9CHRO</name>
<accession>A0A0K1S739</accession>
<evidence type="ECO:0000313" key="5">
    <source>
        <dbReference type="EMBL" id="AKV69838.1"/>
    </source>
</evidence>
<keyword evidence="6" id="KW-1185">Reference proteome</keyword>
<dbReference type="AlphaFoldDB" id="A0A0K1S739"/>
<evidence type="ECO:0000256" key="1">
    <source>
        <dbReference type="ARBA" id="ARBA00010871"/>
    </source>
</evidence>
<dbReference type="GO" id="GO:0005524">
    <property type="term" value="F:ATP binding"/>
    <property type="evidence" value="ECO:0007669"/>
    <property type="project" value="UniProtKB-UniRule"/>
</dbReference>
<keyword evidence="3" id="KW-0067">ATP-binding</keyword>
<dbReference type="GO" id="GO:0046872">
    <property type="term" value="F:metal ion binding"/>
    <property type="evidence" value="ECO:0007669"/>
    <property type="project" value="InterPro"/>
</dbReference>
<dbReference type="PROSITE" id="PS50975">
    <property type="entry name" value="ATP_GRASP"/>
    <property type="match status" value="1"/>
</dbReference>
<dbReference type="Gene3D" id="3.40.50.20">
    <property type="match status" value="1"/>
</dbReference>
<dbReference type="Gene3D" id="3.30.1490.20">
    <property type="entry name" value="ATP-grasp fold, A domain"/>
    <property type="match status" value="1"/>
</dbReference>
<dbReference type="PANTHER" id="PTHR23132">
    <property type="entry name" value="D-ALANINE--D-ALANINE LIGASE"/>
    <property type="match status" value="1"/>
</dbReference>
<comment type="similarity">
    <text evidence="1">Belongs to the D-alanine--D-alanine ligase family.</text>
</comment>
<dbReference type="Proteomes" id="UP000068167">
    <property type="component" value="Chromosome"/>
</dbReference>
<dbReference type="Gene3D" id="3.30.470.20">
    <property type="entry name" value="ATP-grasp fold, B domain"/>
    <property type="match status" value="1"/>
</dbReference>
<dbReference type="EMBL" id="CP011339">
    <property type="protein sequence ID" value="AKV69838.1"/>
    <property type="molecule type" value="Genomic_DNA"/>
</dbReference>
<keyword evidence="2 5" id="KW-0436">Ligase</keyword>
<reference evidence="5 6" key="1">
    <citation type="journal article" date="2016" name="Stand. Genomic Sci.">
        <title>Complete genome sequence and genomic characterization of Microcystis panniformis FACHB 1757 by third-generation sequencing.</title>
        <authorList>
            <person name="Zhang J.Y."/>
            <person name="Guan R."/>
            <person name="Zhang H.J."/>
            <person name="Li H."/>
            <person name="Xiao P."/>
            <person name="Yu G.L."/>
            <person name="Du L."/>
            <person name="Cao D.M."/>
            <person name="Zhu B.C."/>
            <person name="Li R.H."/>
            <person name="Lu Z.H."/>
        </authorList>
    </citation>
    <scope>NUCLEOTIDE SEQUENCE [LARGE SCALE GENOMIC DNA]</scope>
    <source>
        <strain evidence="5 6">FACHB-1757</strain>
    </source>
</reference>